<dbReference type="EMBL" id="NAEP01000056">
    <property type="protein sequence ID" value="PDQ34302.1"/>
    <property type="molecule type" value="Genomic_DNA"/>
</dbReference>
<evidence type="ECO:0000313" key="2">
    <source>
        <dbReference type="Proteomes" id="UP000219994"/>
    </source>
</evidence>
<reference evidence="2" key="1">
    <citation type="submission" date="2017-03" db="EMBL/GenBank/DDBJ databases">
        <authorList>
            <person name="Lund M.B."/>
        </authorList>
    </citation>
    <scope>NUCLEOTIDE SEQUENCE [LARGE SCALE GENOMIC DNA]</scope>
</reference>
<comment type="caution">
    <text evidence="1">The sequence shown here is derived from an EMBL/GenBank/DDBJ whole genome shotgun (WGS) entry which is preliminary data.</text>
</comment>
<name>A0A2A6FN36_9MICO</name>
<proteinExistence type="predicted"/>
<sequence length="132" mass="13410">MGVAGLVGVEDDIERFGEDGSDGAVFVDVDLDEEGLVAEPAGLVVTSGVDAGYVGGEVEAVADVGAGFGVVIVVLGEARVDGVEFGAELALPGLELVEGDRVSEVGVEGAFLVGEVLCQRRVSSRPFLPFES</sequence>
<gene>
    <name evidence="1" type="ORF">B5766_11685</name>
</gene>
<accession>A0A2A6FN36</accession>
<dbReference type="Proteomes" id="UP000219994">
    <property type="component" value="Unassembled WGS sequence"/>
</dbReference>
<evidence type="ECO:0000313" key="1">
    <source>
        <dbReference type="EMBL" id="PDQ34302.1"/>
    </source>
</evidence>
<organism evidence="1 2">
    <name type="scientific">Candidatus Lumbricidiphila eiseniae</name>
    <dbReference type="NCBI Taxonomy" id="1969409"/>
    <lineage>
        <taxon>Bacteria</taxon>
        <taxon>Bacillati</taxon>
        <taxon>Actinomycetota</taxon>
        <taxon>Actinomycetes</taxon>
        <taxon>Micrococcales</taxon>
        <taxon>Microbacteriaceae</taxon>
        <taxon>Candidatus Lumbricidiphila</taxon>
    </lineage>
</organism>
<dbReference type="AlphaFoldDB" id="A0A2A6FN36"/>
<protein>
    <submittedName>
        <fullName evidence="1">Uncharacterized protein</fullName>
    </submittedName>
</protein>